<reference evidence="1 2" key="1">
    <citation type="submission" date="2019-02" db="EMBL/GenBank/DDBJ databases">
        <title>Deep-cultivation of Planctomycetes and their phenomic and genomic characterization uncovers novel biology.</title>
        <authorList>
            <person name="Wiegand S."/>
            <person name="Jogler M."/>
            <person name="Boedeker C."/>
            <person name="Pinto D."/>
            <person name="Vollmers J."/>
            <person name="Rivas-Marin E."/>
            <person name="Kohn T."/>
            <person name="Peeters S.H."/>
            <person name="Heuer A."/>
            <person name="Rast P."/>
            <person name="Oberbeckmann S."/>
            <person name="Bunk B."/>
            <person name="Jeske O."/>
            <person name="Meyerdierks A."/>
            <person name="Storesund J.E."/>
            <person name="Kallscheuer N."/>
            <person name="Luecker S."/>
            <person name="Lage O.M."/>
            <person name="Pohl T."/>
            <person name="Merkel B.J."/>
            <person name="Hornburger P."/>
            <person name="Mueller R.-W."/>
            <person name="Bruemmer F."/>
            <person name="Labrenz M."/>
            <person name="Spormann A.M."/>
            <person name="Op Den Camp H."/>
            <person name="Overmann J."/>
            <person name="Amann R."/>
            <person name="Jetten M.S.M."/>
            <person name="Mascher T."/>
            <person name="Medema M.H."/>
            <person name="Devos D.P."/>
            <person name="Kaster A.-K."/>
            <person name="Ovreas L."/>
            <person name="Rohde M."/>
            <person name="Galperin M.Y."/>
            <person name="Jogler C."/>
        </authorList>
    </citation>
    <scope>NUCLEOTIDE SEQUENCE [LARGE SCALE GENOMIC DNA]</scope>
    <source>
        <strain evidence="1 2">KOR42</strain>
    </source>
</reference>
<dbReference type="RefSeq" id="WP_146512389.1">
    <property type="nucleotide sequence ID" value="NZ_SIHI01000063.1"/>
</dbReference>
<name>A0A5C5VMV8_9PLAN</name>
<dbReference type="EMBL" id="SIHI01000063">
    <property type="protein sequence ID" value="TWT39868.1"/>
    <property type="molecule type" value="Genomic_DNA"/>
</dbReference>
<dbReference type="Proteomes" id="UP000317243">
    <property type="component" value="Unassembled WGS sequence"/>
</dbReference>
<keyword evidence="2" id="KW-1185">Reference proteome</keyword>
<evidence type="ECO:0000313" key="2">
    <source>
        <dbReference type="Proteomes" id="UP000317243"/>
    </source>
</evidence>
<accession>A0A5C5VMV8</accession>
<organism evidence="1 2">
    <name type="scientific">Thalassoglobus neptunius</name>
    <dbReference type="NCBI Taxonomy" id="1938619"/>
    <lineage>
        <taxon>Bacteria</taxon>
        <taxon>Pseudomonadati</taxon>
        <taxon>Planctomycetota</taxon>
        <taxon>Planctomycetia</taxon>
        <taxon>Planctomycetales</taxon>
        <taxon>Planctomycetaceae</taxon>
        <taxon>Thalassoglobus</taxon>
    </lineage>
</organism>
<protein>
    <submittedName>
        <fullName evidence="1">Uncharacterized protein</fullName>
    </submittedName>
</protein>
<evidence type="ECO:0000313" key="1">
    <source>
        <dbReference type="EMBL" id="TWT39868.1"/>
    </source>
</evidence>
<dbReference type="AlphaFoldDB" id="A0A5C5VMV8"/>
<sequence>MSGYKTSRKFPENTPRVIAERRAVPPEVPLQLGSPMPLESVRMFSTDFWAGVLTTLTVSGLWRG</sequence>
<proteinExistence type="predicted"/>
<comment type="caution">
    <text evidence="1">The sequence shown here is derived from an EMBL/GenBank/DDBJ whole genome shotgun (WGS) entry which is preliminary data.</text>
</comment>
<gene>
    <name evidence="1" type="ORF">KOR42_51030</name>
</gene>